<dbReference type="FunFam" id="3.20.20.70:FF:000024">
    <property type="entry name" value="Indole-3-glycerol phosphate synthase"/>
    <property type="match status" value="1"/>
</dbReference>
<organism evidence="11 12">
    <name type="scientific">Murimonas intestini</name>
    <dbReference type="NCBI Taxonomy" id="1337051"/>
    <lineage>
        <taxon>Bacteria</taxon>
        <taxon>Bacillati</taxon>
        <taxon>Bacillota</taxon>
        <taxon>Clostridia</taxon>
        <taxon>Lachnospirales</taxon>
        <taxon>Lachnospiraceae</taxon>
        <taxon>Murimonas</taxon>
    </lineage>
</organism>
<dbReference type="PANTHER" id="PTHR22854">
    <property type="entry name" value="TRYPTOPHAN BIOSYNTHESIS PROTEIN"/>
    <property type="match status" value="1"/>
</dbReference>
<evidence type="ECO:0000256" key="3">
    <source>
        <dbReference type="ARBA" id="ARBA00008737"/>
    </source>
</evidence>
<dbReference type="RefSeq" id="WP_109627196.1">
    <property type="nucleotide sequence ID" value="NZ_JANKBI010000028.1"/>
</dbReference>
<keyword evidence="5 9" id="KW-0210">Decarboxylase</keyword>
<keyword evidence="12" id="KW-1185">Reference proteome</keyword>
<protein>
    <recommendedName>
        <fullName evidence="9">Indole-3-glycerol phosphate synthase</fullName>
        <shortName evidence="9">IGPS</shortName>
        <ecNumber evidence="9">4.1.1.48</ecNumber>
    </recommendedName>
</protein>
<keyword evidence="6 9" id="KW-0822">Tryptophan biosynthesis</keyword>
<dbReference type="InterPro" id="IPR045186">
    <property type="entry name" value="Indole-3-glycerol_P_synth"/>
</dbReference>
<dbReference type="Gene3D" id="3.20.20.70">
    <property type="entry name" value="Aldolase class I"/>
    <property type="match status" value="1"/>
</dbReference>
<dbReference type="HAMAP" id="MF_00134_B">
    <property type="entry name" value="IGPS_B"/>
    <property type="match status" value="1"/>
</dbReference>
<dbReference type="GO" id="GO:0004640">
    <property type="term" value="F:phosphoribosylanthranilate isomerase activity"/>
    <property type="evidence" value="ECO:0007669"/>
    <property type="project" value="TreeGrafter"/>
</dbReference>
<gene>
    <name evidence="9" type="primary">trpC</name>
    <name evidence="11" type="ORF">C7383_10816</name>
</gene>
<dbReference type="InterPro" id="IPR011060">
    <property type="entry name" value="RibuloseP-bd_barrel"/>
</dbReference>
<dbReference type="EC" id="4.1.1.48" evidence="9"/>
<keyword evidence="7 9" id="KW-0057">Aromatic amino acid biosynthesis</keyword>
<evidence type="ECO:0000259" key="10">
    <source>
        <dbReference type="Pfam" id="PF00218"/>
    </source>
</evidence>
<dbReference type="InterPro" id="IPR001468">
    <property type="entry name" value="Indole-3-GlycerolPSynthase_CS"/>
</dbReference>
<evidence type="ECO:0000256" key="6">
    <source>
        <dbReference type="ARBA" id="ARBA00022822"/>
    </source>
</evidence>
<comment type="pathway">
    <text evidence="2 9">Amino-acid biosynthesis; L-tryptophan biosynthesis; L-tryptophan from chorismate: step 4/5.</text>
</comment>
<evidence type="ECO:0000313" key="11">
    <source>
        <dbReference type="EMBL" id="PWJ74588.1"/>
    </source>
</evidence>
<evidence type="ECO:0000256" key="1">
    <source>
        <dbReference type="ARBA" id="ARBA00001633"/>
    </source>
</evidence>
<proteinExistence type="inferred from homology"/>
<comment type="catalytic activity">
    <reaction evidence="1 9">
        <text>1-(2-carboxyphenylamino)-1-deoxy-D-ribulose 5-phosphate + H(+) = (1S,2R)-1-C-(indol-3-yl)glycerol 3-phosphate + CO2 + H2O</text>
        <dbReference type="Rhea" id="RHEA:23476"/>
        <dbReference type="ChEBI" id="CHEBI:15377"/>
        <dbReference type="ChEBI" id="CHEBI:15378"/>
        <dbReference type="ChEBI" id="CHEBI:16526"/>
        <dbReference type="ChEBI" id="CHEBI:58613"/>
        <dbReference type="ChEBI" id="CHEBI:58866"/>
        <dbReference type="EC" id="4.1.1.48"/>
    </reaction>
</comment>
<keyword evidence="8 9" id="KW-0456">Lyase</keyword>
<evidence type="ECO:0000256" key="7">
    <source>
        <dbReference type="ARBA" id="ARBA00023141"/>
    </source>
</evidence>
<dbReference type="GO" id="GO:0000162">
    <property type="term" value="P:L-tryptophan biosynthetic process"/>
    <property type="evidence" value="ECO:0007669"/>
    <property type="project" value="UniProtKB-UniRule"/>
</dbReference>
<dbReference type="GO" id="GO:0004425">
    <property type="term" value="F:indole-3-glycerol-phosphate synthase activity"/>
    <property type="evidence" value="ECO:0007669"/>
    <property type="project" value="UniProtKB-UniRule"/>
</dbReference>
<keyword evidence="4 9" id="KW-0028">Amino-acid biosynthesis</keyword>
<dbReference type="Proteomes" id="UP000245412">
    <property type="component" value="Unassembled WGS sequence"/>
</dbReference>
<name>A0AB73T2R3_9FIRM</name>
<dbReference type="SUPFAM" id="SSF51366">
    <property type="entry name" value="Ribulose-phoshate binding barrel"/>
    <property type="match status" value="1"/>
</dbReference>
<feature type="domain" description="Indole-3-glycerol phosphate synthase" evidence="10">
    <location>
        <begin position="3"/>
        <end position="246"/>
    </location>
</feature>
<dbReference type="PROSITE" id="PS00614">
    <property type="entry name" value="IGPS"/>
    <property type="match status" value="1"/>
</dbReference>
<sequence>MILDEIVQDKRKRLPEHKALVSPQRMKEEALACTRKPVSFREAIRKPGLSIIGEFKKASPSMGVIEQKIELTDRIGQYNASVDAVSCLTEEDHFLGNVDYLKQIRRISPLPILRKDFVIDEYQIYEAKVIGADAVLLIAAILDDSQLRRFYDLAHTLGLDVLTEVHDECEMERALKLDVDIIGINNRNLKDFTISLETTGRLSKMVPEGRLLVSESGVGEDGDILYLKECHVDALLIGRAFMESVNPGNLATRWKEIYLGHEG</sequence>
<evidence type="ECO:0000256" key="2">
    <source>
        <dbReference type="ARBA" id="ARBA00004696"/>
    </source>
</evidence>
<evidence type="ECO:0000256" key="9">
    <source>
        <dbReference type="HAMAP-Rule" id="MF_00134"/>
    </source>
</evidence>
<evidence type="ECO:0000256" key="4">
    <source>
        <dbReference type="ARBA" id="ARBA00022605"/>
    </source>
</evidence>
<dbReference type="Pfam" id="PF00218">
    <property type="entry name" value="IGPS"/>
    <property type="match status" value="1"/>
</dbReference>
<dbReference type="InterPro" id="IPR013785">
    <property type="entry name" value="Aldolase_TIM"/>
</dbReference>
<comment type="similarity">
    <text evidence="3 9">Belongs to the TrpC family.</text>
</comment>
<comment type="caution">
    <text evidence="11">The sequence shown here is derived from an EMBL/GenBank/DDBJ whole genome shotgun (WGS) entry which is preliminary data.</text>
</comment>
<dbReference type="InterPro" id="IPR013798">
    <property type="entry name" value="Indole-3-glycerol_P_synth_dom"/>
</dbReference>
<dbReference type="NCBIfam" id="NF001377">
    <property type="entry name" value="PRK00278.2-4"/>
    <property type="match status" value="1"/>
</dbReference>
<dbReference type="PANTHER" id="PTHR22854:SF2">
    <property type="entry name" value="INDOLE-3-GLYCEROL-PHOSPHATE SYNTHASE"/>
    <property type="match status" value="1"/>
</dbReference>
<dbReference type="EMBL" id="QGGY01000008">
    <property type="protein sequence ID" value="PWJ74588.1"/>
    <property type="molecule type" value="Genomic_DNA"/>
</dbReference>
<dbReference type="CDD" id="cd00331">
    <property type="entry name" value="IGPS"/>
    <property type="match status" value="1"/>
</dbReference>
<evidence type="ECO:0000256" key="5">
    <source>
        <dbReference type="ARBA" id="ARBA00022793"/>
    </source>
</evidence>
<dbReference type="AlphaFoldDB" id="A0AB73T2R3"/>
<evidence type="ECO:0000313" key="12">
    <source>
        <dbReference type="Proteomes" id="UP000245412"/>
    </source>
</evidence>
<evidence type="ECO:0000256" key="8">
    <source>
        <dbReference type="ARBA" id="ARBA00023239"/>
    </source>
</evidence>
<reference evidence="11 12" key="1">
    <citation type="submission" date="2018-05" db="EMBL/GenBank/DDBJ databases">
        <authorList>
            <person name="Goeker M."/>
            <person name="Huntemann M."/>
            <person name="Clum A."/>
            <person name="Pillay M."/>
            <person name="Palaniappan K."/>
            <person name="Varghese N."/>
            <person name="Mikhailova N."/>
            <person name="Stamatis D."/>
            <person name="Reddy T."/>
            <person name="Daum C."/>
            <person name="Shapiro N."/>
            <person name="Ivanova N."/>
            <person name="Kyrpides N."/>
            <person name="Woyke T."/>
        </authorList>
    </citation>
    <scope>NUCLEOTIDE SEQUENCE [LARGE SCALE GENOMIC DNA]</scope>
    <source>
        <strain evidence="11 12">DSM 26524</strain>
    </source>
</reference>
<accession>A0AB73T2R3</accession>